<accession>A0ACD3A8P9</accession>
<protein>
    <submittedName>
        <fullName evidence="1">Uncharacterized protein</fullName>
    </submittedName>
</protein>
<reference evidence="1 2" key="1">
    <citation type="journal article" date="2019" name="Nat. Ecol. Evol.">
        <title>Megaphylogeny resolves global patterns of mushroom evolution.</title>
        <authorList>
            <person name="Varga T."/>
            <person name="Krizsan K."/>
            <person name="Foldi C."/>
            <person name="Dima B."/>
            <person name="Sanchez-Garcia M."/>
            <person name="Sanchez-Ramirez S."/>
            <person name="Szollosi G.J."/>
            <person name="Szarkandi J.G."/>
            <person name="Papp V."/>
            <person name="Albert L."/>
            <person name="Andreopoulos W."/>
            <person name="Angelini C."/>
            <person name="Antonin V."/>
            <person name="Barry K.W."/>
            <person name="Bougher N.L."/>
            <person name="Buchanan P."/>
            <person name="Buyck B."/>
            <person name="Bense V."/>
            <person name="Catcheside P."/>
            <person name="Chovatia M."/>
            <person name="Cooper J."/>
            <person name="Damon W."/>
            <person name="Desjardin D."/>
            <person name="Finy P."/>
            <person name="Geml J."/>
            <person name="Haridas S."/>
            <person name="Hughes K."/>
            <person name="Justo A."/>
            <person name="Karasinski D."/>
            <person name="Kautmanova I."/>
            <person name="Kiss B."/>
            <person name="Kocsube S."/>
            <person name="Kotiranta H."/>
            <person name="LaButti K.M."/>
            <person name="Lechner B.E."/>
            <person name="Liimatainen K."/>
            <person name="Lipzen A."/>
            <person name="Lukacs Z."/>
            <person name="Mihaltcheva S."/>
            <person name="Morgado L.N."/>
            <person name="Niskanen T."/>
            <person name="Noordeloos M.E."/>
            <person name="Ohm R.A."/>
            <person name="Ortiz-Santana B."/>
            <person name="Ovrebo C."/>
            <person name="Racz N."/>
            <person name="Riley R."/>
            <person name="Savchenko A."/>
            <person name="Shiryaev A."/>
            <person name="Soop K."/>
            <person name="Spirin V."/>
            <person name="Szebenyi C."/>
            <person name="Tomsovsky M."/>
            <person name="Tulloss R.E."/>
            <person name="Uehling J."/>
            <person name="Grigoriev I.V."/>
            <person name="Vagvolgyi C."/>
            <person name="Papp T."/>
            <person name="Martin F.M."/>
            <person name="Miettinen O."/>
            <person name="Hibbett D.S."/>
            <person name="Nagy L.G."/>
        </authorList>
    </citation>
    <scope>NUCLEOTIDE SEQUENCE [LARGE SCALE GENOMIC DNA]</scope>
    <source>
        <strain evidence="1 2">NL-1719</strain>
    </source>
</reference>
<name>A0ACD3A8P9_9AGAR</name>
<sequence length="547" mass="63143">MISFEQLPAEIIEEILFYTPSKGKLELAKVCRRLNAIALLHLFRHSCDIPEPTKNFVGATQCRSASHQAENHTMSVLVRRRLGAFSGLSIAFALDLRSIDTLHISLSSCYEDAHVGLVTEDYHRLLRIVKRLEHVRKVSIIFDYLDLFGNRHKHHDRQLMEQRKGVSTTILNTLLEKGCEELNLHKSSFMPWNIGPRGARLLSGLQNLIPSLGSGLERVKAPYLFMGNPARLPRSTFQSSKLKSLQISGLMYLYPPFSYWTYHVLSIPTLTSLLLCNFYIEESKWAIILSWLYHPLRHRLLDLTIRNCYTFPFPALINFFSKLTNITHLQLTTHDLDQNLGQYQHPKGTTSTFFPNLVSIIAPMNWATFLCPETVPRPTLKFIRVHLLSFGFGTSAKKLRIFLNPSFQPQHQNHGGSNSSTVKEDKFECFLDISIEYTADKLREDFSLYNDLETRESGFEVYDCVTGLWVNYNIVPPASGELEMFYQFLGWWKRLRVVRFISLPPDGSWSHIWTDSKIRDLLKTVRVRYPGLREFVINGKTYRIHEG</sequence>
<organism evidence="1 2">
    <name type="scientific">Pluteus cervinus</name>
    <dbReference type="NCBI Taxonomy" id="181527"/>
    <lineage>
        <taxon>Eukaryota</taxon>
        <taxon>Fungi</taxon>
        <taxon>Dikarya</taxon>
        <taxon>Basidiomycota</taxon>
        <taxon>Agaricomycotina</taxon>
        <taxon>Agaricomycetes</taxon>
        <taxon>Agaricomycetidae</taxon>
        <taxon>Agaricales</taxon>
        <taxon>Pluteineae</taxon>
        <taxon>Pluteaceae</taxon>
        <taxon>Pluteus</taxon>
    </lineage>
</organism>
<proteinExistence type="predicted"/>
<evidence type="ECO:0000313" key="2">
    <source>
        <dbReference type="Proteomes" id="UP000308600"/>
    </source>
</evidence>
<gene>
    <name evidence="1" type="ORF">BDN72DRAFT_863132</name>
</gene>
<evidence type="ECO:0000313" key="1">
    <source>
        <dbReference type="EMBL" id="TFK62055.1"/>
    </source>
</evidence>
<keyword evidence="2" id="KW-1185">Reference proteome</keyword>
<dbReference type="Proteomes" id="UP000308600">
    <property type="component" value="Unassembled WGS sequence"/>
</dbReference>
<dbReference type="EMBL" id="ML208609">
    <property type="protein sequence ID" value="TFK62055.1"/>
    <property type="molecule type" value="Genomic_DNA"/>
</dbReference>